<dbReference type="EMBL" id="JACHVB010000012">
    <property type="protein sequence ID" value="MBC2593213.1"/>
    <property type="molecule type" value="Genomic_DNA"/>
</dbReference>
<proteinExistence type="predicted"/>
<accession>A0A842H9N3</accession>
<dbReference type="SUPFAM" id="SSF54523">
    <property type="entry name" value="Pili subunits"/>
    <property type="match status" value="1"/>
</dbReference>
<keyword evidence="2" id="KW-0472">Membrane</keyword>
<protein>
    <submittedName>
        <fullName evidence="3">Prepilin-type N-terminal cleavage/methylation domain-containing protein</fullName>
    </submittedName>
</protein>
<dbReference type="Pfam" id="PF07963">
    <property type="entry name" value="N_methyl"/>
    <property type="match status" value="1"/>
</dbReference>
<dbReference type="Proteomes" id="UP000546464">
    <property type="component" value="Unassembled WGS sequence"/>
</dbReference>
<dbReference type="InterPro" id="IPR045584">
    <property type="entry name" value="Pilin-like"/>
</dbReference>
<evidence type="ECO:0000313" key="4">
    <source>
        <dbReference type="Proteomes" id="UP000546464"/>
    </source>
</evidence>
<keyword evidence="1" id="KW-0488">Methylation</keyword>
<feature type="transmembrane region" description="Helical" evidence="2">
    <location>
        <begin position="20"/>
        <end position="41"/>
    </location>
</feature>
<dbReference type="InterPro" id="IPR000983">
    <property type="entry name" value="Bac_GSPG_pilin"/>
</dbReference>
<sequence length="240" mass="26303">MKHYPNLLRSQRPLGRAFTLIELLASIAVIAILAAILIPVVSSTIERGRSVQCIGNLKMWASAIQSYSLDNGNEIYWYAHSDGDGNWISSGGPYRDYFGTDYRQAPQLIEEYRRCPGDDEDHVAGYAFVLPSYDDGSGGVGARFGSRTKLNAGDIANPADFLLITDAVYGSNGDISAGRGALGIENMIKPIMDGTRGQRVRHQGHANVLFADFHIGSHTYEDFEENGDRWMVLQGVTNSP</sequence>
<dbReference type="AlphaFoldDB" id="A0A842H9N3"/>
<evidence type="ECO:0000313" key="3">
    <source>
        <dbReference type="EMBL" id="MBC2593213.1"/>
    </source>
</evidence>
<dbReference type="Gene3D" id="3.30.700.10">
    <property type="entry name" value="Glycoprotein, Type 4 Pilin"/>
    <property type="match status" value="1"/>
</dbReference>
<dbReference type="RefSeq" id="WP_185674204.1">
    <property type="nucleotide sequence ID" value="NZ_JACHVB010000012.1"/>
</dbReference>
<keyword evidence="4" id="KW-1185">Reference proteome</keyword>
<keyword evidence="2" id="KW-0812">Transmembrane</keyword>
<dbReference type="PRINTS" id="PR00813">
    <property type="entry name" value="BCTERIALGSPG"/>
</dbReference>
<dbReference type="PANTHER" id="PTHR30093">
    <property type="entry name" value="GENERAL SECRETION PATHWAY PROTEIN G"/>
    <property type="match status" value="1"/>
</dbReference>
<comment type="caution">
    <text evidence="3">The sequence shown here is derived from an EMBL/GenBank/DDBJ whole genome shotgun (WGS) entry which is preliminary data.</text>
</comment>
<dbReference type="GO" id="GO:0015627">
    <property type="term" value="C:type II protein secretion system complex"/>
    <property type="evidence" value="ECO:0007669"/>
    <property type="project" value="InterPro"/>
</dbReference>
<keyword evidence="2" id="KW-1133">Transmembrane helix</keyword>
<evidence type="ECO:0000256" key="1">
    <source>
        <dbReference type="ARBA" id="ARBA00022481"/>
    </source>
</evidence>
<dbReference type="NCBIfam" id="TIGR02532">
    <property type="entry name" value="IV_pilin_GFxxxE"/>
    <property type="match status" value="1"/>
</dbReference>
<organism evidence="3 4">
    <name type="scientific">Ruficoccus amylovorans</name>
    <dbReference type="NCBI Taxonomy" id="1804625"/>
    <lineage>
        <taxon>Bacteria</taxon>
        <taxon>Pseudomonadati</taxon>
        <taxon>Verrucomicrobiota</taxon>
        <taxon>Opitutia</taxon>
        <taxon>Puniceicoccales</taxon>
        <taxon>Cerasicoccaceae</taxon>
        <taxon>Ruficoccus</taxon>
    </lineage>
</organism>
<gene>
    <name evidence="3" type="ORF">H5P28_02965</name>
</gene>
<evidence type="ECO:0000256" key="2">
    <source>
        <dbReference type="SAM" id="Phobius"/>
    </source>
</evidence>
<name>A0A842H9N3_9BACT</name>
<dbReference type="GO" id="GO:0015628">
    <property type="term" value="P:protein secretion by the type II secretion system"/>
    <property type="evidence" value="ECO:0007669"/>
    <property type="project" value="InterPro"/>
</dbReference>
<reference evidence="3 4" key="1">
    <citation type="submission" date="2020-07" db="EMBL/GenBank/DDBJ databases">
        <authorList>
            <person name="Feng X."/>
        </authorList>
    </citation>
    <scope>NUCLEOTIDE SEQUENCE [LARGE SCALE GENOMIC DNA]</scope>
    <source>
        <strain evidence="3 4">JCM31066</strain>
    </source>
</reference>
<dbReference type="InterPro" id="IPR012902">
    <property type="entry name" value="N_methyl_site"/>
</dbReference>